<gene>
    <name evidence="2" type="ORF">RUM43_011336</name>
</gene>
<evidence type="ECO:0000313" key="2">
    <source>
        <dbReference type="EMBL" id="KAK6621033.1"/>
    </source>
</evidence>
<sequence>MSDWMGNPLGAGNGPTLKRPMMTRRLSGRLDYPFAGQWSMAGKTPMRRFPRENGLSSWTV</sequence>
<dbReference type="AlphaFoldDB" id="A0AAN8RTI3"/>
<dbReference type="Proteomes" id="UP001372834">
    <property type="component" value="Unassembled WGS sequence"/>
</dbReference>
<feature type="region of interest" description="Disordered" evidence="1">
    <location>
        <begin position="1"/>
        <end position="20"/>
    </location>
</feature>
<proteinExistence type="predicted"/>
<name>A0AAN8RTI3_POLSC</name>
<evidence type="ECO:0000313" key="3">
    <source>
        <dbReference type="Proteomes" id="UP001372834"/>
    </source>
</evidence>
<reference evidence="2 3" key="1">
    <citation type="submission" date="2023-10" db="EMBL/GenBank/DDBJ databases">
        <title>Genomes of two closely related lineages of the louse Polyplax serrata with different host specificities.</title>
        <authorList>
            <person name="Martinu J."/>
            <person name="Tarabai H."/>
            <person name="Stefka J."/>
            <person name="Hypsa V."/>
        </authorList>
    </citation>
    <scope>NUCLEOTIDE SEQUENCE [LARGE SCALE GENOMIC DNA]</scope>
    <source>
        <strain evidence="2">HR10_N</strain>
    </source>
</reference>
<evidence type="ECO:0000256" key="1">
    <source>
        <dbReference type="SAM" id="MobiDB-lite"/>
    </source>
</evidence>
<protein>
    <submittedName>
        <fullName evidence="2">Uncharacterized protein</fullName>
    </submittedName>
</protein>
<organism evidence="2 3">
    <name type="scientific">Polyplax serrata</name>
    <name type="common">Common mouse louse</name>
    <dbReference type="NCBI Taxonomy" id="468196"/>
    <lineage>
        <taxon>Eukaryota</taxon>
        <taxon>Metazoa</taxon>
        <taxon>Ecdysozoa</taxon>
        <taxon>Arthropoda</taxon>
        <taxon>Hexapoda</taxon>
        <taxon>Insecta</taxon>
        <taxon>Pterygota</taxon>
        <taxon>Neoptera</taxon>
        <taxon>Paraneoptera</taxon>
        <taxon>Psocodea</taxon>
        <taxon>Troctomorpha</taxon>
        <taxon>Phthiraptera</taxon>
        <taxon>Anoplura</taxon>
        <taxon>Polyplacidae</taxon>
        <taxon>Polyplax</taxon>
    </lineage>
</organism>
<comment type="caution">
    <text evidence="2">The sequence shown here is derived from an EMBL/GenBank/DDBJ whole genome shotgun (WGS) entry which is preliminary data.</text>
</comment>
<dbReference type="EMBL" id="JAWJWE010000039">
    <property type="protein sequence ID" value="KAK6621033.1"/>
    <property type="molecule type" value="Genomic_DNA"/>
</dbReference>
<accession>A0AAN8RTI3</accession>